<dbReference type="Proteomes" id="UP000176803">
    <property type="component" value="Unassembled WGS sequence"/>
</dbReference>
<sequence>MDVSDSTTIRINITVPRWLVGELEREVPERGKSGFISEAIEEKLVRKKRDKALKEVANLPPTFKDIADGKEYINKIRKAEDVLRRTRLGL</sequence>
<evidence type="ECO:0000313" key="1">
    <source>
        <dbReference type="EMBL" id="OGK38062.1"/>
    </source>
</evidence>
<reference evidence="1 2" key="1">
    <citation type="journal article" date="2016" name="Nat. Commun.">
        <title>Thousands of microbial genomes shed light on interconnected biogeochemical processes in an aquifer system.</title>
        <authorList>
            <person name="Anantharaman K."/>
            <person name="Brown C.T."/>
            <person name="Hug L.A."/>
            <person name="Sharon I."/>
            <person name="Castelle C.J."/>
            <person name="Probst A.J."/>
            <person name="Thomas B.C."/>
            <person name="Singh A."/>
            <person name="Wilkins M.J."/>
            <person name="Karaoz U."/>
            <person name="Brodie E.L."/>
            <person name="Williams K.H."/>
            <person name="Hubbard S.S."/>
            <person name="Banfield J.F."/>
        </authorList>
    </citation>
    <scope>NUCLEOTIDE SEQUENCE [LARGE SCALE GENOMIC DNA]</scope>
</reference>
<protein>
    <recommendedName>
        <fullName evidence="3">CopG family transcriptional regulator</fullName>
    </recommendedName>
</protein>
<name>A0A1F7I458_9BACT</name>
<comment type="caution">
    <text evidence="1">The sequence shown here is derived from an EMBL/GenBank/DDBJ whole genome shotgun (WGS) entry which is preliminary data.</text>
</comment>
<dbReference type="AlphaFoldDB" id="A0A1F7I458"/>
<organism evidence="1 2">
    <name type="scientific">Candidatus Roizmanbacteria bacterium RIFCSPHIGHO2_12_FULL_41_11</name>
    <dbReference type="NCBI Taxonomy" id="1802052"/>
    <lineage>
        <taxon>Bacteria</taxon>
        <taxon>Candidatus Roizmaniibacteriota</taxon>
    </lineage>
</organism>
<gene>
    <name evidence="1" type="ORF">A3F03_02485</name>
</gene>
<dbReference type="EMBL" id="MGAC01000023">
    <property type="protein sequence ID" value="OGK38062.1"/>
    <property type="molecule type" value="Genomic_DNA"/>
</dbReference>
<evidence type="ECO:0000313" key="2">
    <source>
        <dbReference type="Proteomes" id="UP000176803"/>
    </source>
</evidence>
<proteinExistence type="predicted"/>
<accession>A0A1F7I458</accession>
<evidence type="ECO:0008006" key="3">
    <source>
        <dbReference type="Google" id="ProtNLM"/>
    </source>
</evidence>